<dbReference type="FunFam" id="3.30.200.20:FF:000040">
    <property type="entry name" value="Dual specificity mitogen-activated protein kinase kinase"/>
    <property type="match status" value="1"/>
</dbReference>
<dbReference type="InterPro" id="IPR000719">
    <property type="entry name" value="Prot_kinase_dom"/>
</dbReference>
<keyword evidence="4" id="KW-0418">Kinase</keyword>
<dbReference type="PANTHER" id="PTHR48013">
    <property type="entry name" value="DUAL SPECIFICITY MITOGEN-ACTIVATED PROTEIN KINASE KINASE 5-RELATED"/>
    <property type="match status" value="1"/>
</dbReference>
<reference evidence="13" key="2">
    <citation type="submission" date="2020-10" db="UniProtKB">
        <authorList>
            <consortium name="WormBaseParasite"/>
        </authorList>
    </citation>
    <scope>IDENTIFICATION</scope>
</reference>
<feature type="binding site" evidence="8">
    <location>
        <position position="113"/>
    </location>
    <ligand>
        <name>ATP</name>
        <dbReference type="ChEBI" id="CHEBI:30616"/>
    </ligand>
</feature>
<dbReference type="InterPro" id="IPR011009">
    <property type="entry name" value="Kinase-like_dom_sf"/>
</dbReference>
<keyword evidence="2" id="KW-0808">Transferase</keyword>
<name>A0A7E4UYC7_PANRE</name>
<dbReference type="SMART" id="SM00220">
    <property type="entry name" value="S_TKc"/>
    <property type="match status" value="1"/>
</dbReference>
<evidence type="ECO:0000256" key="1">
    <source>
        <dbReference type="ARBA" id="ARBA00022527"/>
    </source>
</evidence>
<dbReference type="Proteomes" id="UP000492821">
    <property type="component" value="Unassembled WGS sequence"/>
</dbReference>
<evidence type="ECO:0000313" key="13">
    <source>
        <dbReference type="WBParaSite" id="Pan_g14310.t1"/>
    </source>
</evidence>
<feature type="domain" description="Protein kinase" evidence="11">
    <location>
        <begin position="83"/>
        <end position="351"/>
    </location>
</feature>
<evidence type="ECO:0000256" key="4">
    <source>
        <dbReference type="ARBA" id="ARBA00022777"/>
    </source>
</evidence>
<evidence type="ECO:0000313" key="12">
    <source>
        <dbReference type="Proteomes" id="UP000492821"/>
    </source>
</evidence>
<dbReference type="SUPFAM" id="SSF56112">
    <property type="entry name" value="Protein kinase-like (PK-like)"/>
    <property type="match status" value="1"/>
</dbReference>
<evidence type="ECO:0000256" key="3">
    <source>
        <dbReference type="ARBA" id="ARBA00022741"/>
    </source>
</evidence>
<dbReference type="Gene3D" id="3.30.200.20">
    <property type="entry name" value="Phosphorylase Kinase, domain 1"/>
    <property type="match status" value="1"/>
</dbReference>
<dbReference type="PROSITE" id="PS50011">
    <property type="entry name" value="PROTEIN_KINASE_DOM"/>
    <property type="match status" value="1"/>
</dbReference>
<organism evidence="12 13">
    <name type="scientific">Panagrellus redivivus</name>
    <name type="common">Microworm</name>
    <dbReference type="NCBI Taxonomy" id="6233"/>
    <lineage>
        <taxon>Eukaryota</taxon>
        <taxon>Metazoa</taxon>
        <taxon>Ecdysozoa</taxon>
        <taxon>Nematoda</taxon>
        <taxon>Chromadorea</taxon>
        <taxon>Rhabditida</taxon>
        <taxon>Tylenchina</taxon>
        <taxon>Panagrolaimomorpha</taxon>
        <taxon>Panagrolaimoidea</taxon>
        <taxon>Panagrolaimidae</taxon>
        <taxon>Panagrellus</taxon>
    </lineage>
</organism>
<dbReference type="GO" id="GO:0051403">
    <property type="term" value="P:stress-activated MAPK cascade"/>
    <property type="evidence" value="ECO:0007669"/>
    <property type="project" value="TreeGrafter"/>
</dbReference>
<keyword evidence="1 9" id="KW-0723">Serine/threonine-protein kinase</keyword>
<dbReference type="GO" id="GO:0004708">
    <property type="term" value="F:MAP kinase kinase activity"/>
    <property type="evidence" value="ECO:0007669"/>
    <property type="project" value="UniProtKB-EC"/>
</dbReference>
<comment type="similarity">
    <text evidence="6">Belongs to the protein kinase superfamily. STE Ser/Thr protein kinase family. MAP kinase kinase subfamily.</text>
</comment>
<dbReference type="GO" id="GO:0004674">
    <property type="term" value="F:protein serine/threonine kinase activity"/>
    <property type="evidence" value="ECO:0007669"/>
    <property type="project" value="UniProtKB-KW"/>
</dbReference>
<dbReference type="InterPro" id="IPR008271">
    <property type="entry name" value="Ser/Thr_kinase_AS"/>
</dbReference>
<dbReference type="EC" id="2.7.12.2" evidence="7"/>
<evidence type="ECO:0000256" key="6">
    <source>
        <dbReference type="ARBA" id="ARBA00038035"/>
    </source>
</evidence>
<proteinExistence type="inferred from homology"/>
<dbReference type="PROSITE" id="PS00108">
    <property type="entry name" value="PROTEIN_KINASE_ST"/>
    <property type="match status" value="1"/>
</dbReference>
<feature type="region of interest" description="Disordered" evidence="10">
    <location>
        <begin position="1"/>
        <end position="23"/>
    </location>
</feature>
<keyword evidence="12" id="KW-1185">Reference proteome</keyword>
<feature type="compositionally biased region" description="Basic residues" evidence="10">
    <location>
        <begin position="1"/>
        <end position="10"/>
    </location>
</feature>
<accession>A0A7E4UYC7</accession>
<dbReference type="WBParaSite" id="Pan_g14310.t1">
    <property type="protein sequence ID" value="Pan_g14310.t1"/>
    <property type="gene ID" value="Pan_g14310"/>
</dbReference>
<keyword evidence="3 8" id="KW-0547">Nucleotide-binding</keyword>
<dbReference type="InterPro" id="IPR017441">
    <property type="entry name" value="Protein_kinase_ATP_BS"/>
</dbReference>
<evidence type="ECO:0000259" key="11">
    <source>
        <dbReference type="PROSITE" id="PS50011"/>
    </source>
</evidence>
<dbReference type="GO" id="GO:0005524">
    <property type="term" value="F:ATP binding"/>
    <property type="evidence" value="ECO:0007669"/>
    <property type="project" value="UniProtKB-UniRule"/>
</dbReference>
<dbReference type="Pfam" id="PF00069">
    <property type="entry name" value="Pkinase"/>
    <property type="match status" value="1"/>
</dbReference>
<evidence type="ECO:0000256" key="8">
    <source>
        <dbReference type="PROSITE-ProRule" id="PRU10141"/>
    </source>
</evidence>
<dbReference type="PANTHER" id="PTHR48013:SF28">
    <property type="entry name" value="DUAL SPECIFICITY MITOGEN-ACTIVATED PROTEIN KINASE KINASE SEK-1"/>
    <property type="match status" value="1"/>
</dbReference>
<dbReference type="AlphaFoldDB" id="A0A7E4UYC7"/>
<dbReference type="Gene3D" id="1.10.510.10">
    <property type="entry name" value="Transferase(Phosphotransferase) domain 1"/>
    <property type="match status" value="1"/>
</dbReference>
<evidence type="ECO:0000256" key="10">
    <source>
        <dbReference type="SAM" id="MobiDB-lite"/>
    </source>
</evidence>
<evidence type="ECO:0000256" key="5">
    <source>
        <dbReference type="ARBA" id="ARBA00022840"/>
    </source>
</evidence>
<sequence length="384" mass="43775">MRRREQHRRPYPSPSNRPALDLSAIDGRYPSVGIKELNSPGNGSDCASPDGVRITHRNYIKIKMSGKLVFEEGDEHPFTADDLEDLKEIGRGQFGVVHKMRHTASNRIIAVKKVRFQNRPDDPEEGYRMKELTAEIKTIQDAASCKDIVAYYGVTTKEGDCLICMELMDISLERMYKLVADKQEKVNEDVLGVVGMTILNALNSLKSCKGIMHRDVKPSNILLSLEGDVKLCDFGISRYLENSIAKTVEKGCRPYMAPERLQHPQDAYDIRADVWSLGMTMLEVALTKYPYNDFDKKTVFMQTATIVEDDPTVLTPQDGFSHRTTNFIGQCLTKEKEQRPTFEGLMRTDFYKYYSRLPDTKSIVKNYLTKLHEEDKGKPDSFFS</sequence>
<protein>
    <recommendedName>
        <fullName evidence="7">mitogen-activated protein kinase kinase</fullName>
        <ecNumber evidence="7">2.7.12.2</ecNumber>
    </recommendedName>
</protein>
<dbReference type="PROSITE" id="PS00107">
    <property type="entry name" value="PROTEIN_KINASE_ATP"/>
    <property type="match status" value="1"/>
</dbReference>
<reference evidence="12" key="1">
    <citation type="journal article" date="2013" name="Genetics">
        <title>The draft genome and transcriptome of Panagrellus redivivus are shaped by the harsh demands of a free-living lifestyle.</title>
        <authorList>
            <person name="Srinivasan J."/>
            <person name="Dillman A.R."/>
            <person name="Macchietto M.G."/>
            <person name="Heikkinen L."/>
            <person name="Lakso M."/>
            <person name="Fracchia K.M."/>
            <person name="Antoshechkin I."/>
            <person name="Mortazavi A."/>
            <person name="Wong G."/>
            <person name="Sternberg P.W."/>
        </authorList>
    </citation>
    <scope>NUCLEOTIDE SEQUENCE [LARGE SCALE GENOMIC DNA]</scope>
    <source>
        <strain evidence="12">MT8872</strain>
    </source>
</reference>
<evidence type="ECO:0000256" key="7">
    <source>
        <dbReference type="ARBA" id="ARBA00038999"/>
    </source>
</evidence>
<evidence type="ECO:0000256" key="9">
    <source>
        <dbReference type="RuleBase" id="RU000304"/>
    </source>
</evidence>
<keyword evidence="5 8" id="KW-0067">ATP-binding</keyword>
<evidence type="ECO:0000256" key="2">
    <source>
        <dbReference type="ARBA" id="ARBA00022679"/>
    </source>
</evidence>